<feature type="domain" description="DUF6533" evidence="2">
    <location>
        <begin position="26"/>
        <end position="69"/>
    </location>
</feature>
<evidence type="ECO:0000259" key="2">
    <source>
        <dbReference type="Pfam" id="PF20151"/>
    </source>
</evidence>
<protein>
    <recommendedName>
        <fullName evidence="2">DUF6533 domain-containing protein</fullName>
    </recommendedName>
</protein>
<dbReference type="InterPro" id="IPR045340">
    <property type="entry name" value="DUF6533"/>
</dbReference>
<reference evidence="3 4" key="1">
    <citation type="journal article" date="2016" name="Mol. Biol. Evol.">
        <title>Comparative Genomics of Early-Diverging Mushroom-Forming Fungi Provides Insights into the Origins of Lignocellulose Decay Capabilities.</title>
        <authorList>
            <person name="Nagy L.G."/>
            <person name="Riley R."/>
            <person name="Tritt A."/>
            <person name="Adam C."/>
            <person name="Daum C."/>
            <person name="Floudas D."/>
            <person name="Sun H."/>
            <person name="Yadav J.S."/>
            <person name="Pangilinan J."/>
            <person name="Larsson K.H."/>
            <person name="Matsuura K."/>
            <person name="Barry K."/>
            <person name="Labutti K."/>
            <person name="Kuo R."/>
            <person name="Ohm R.A."/>
            <person name="Bhattacharya S.S."/>
            <person name="Shirouzu T."/>
            <person name="Yoshinaga Y."/>
            <person name="Martin F.M."/>
            <person name="Grigoriev I.V."/>
            <person name="Hibbett D.S."/>
        </authorList>
    </citation>
    <scope>NUCLEOTIDE SEQUENCE [LARGE SCALE GENOMIC DNA]</scope>
    <source>
        <strain evidence="3 4">HHB9708</strain>
    </source>
</reference>
<keyword evidence="1" id="KW-0812">Transmembrane</keyword>
<feature type="transmembrane region" description="Helical" evidence="1">
    <location>
        <begin position="130"/>
        <end position="150"/>
    </location>
</feature>
<keyword evidence="4" id="KW-1185">Reference proteome</keyword>
<feature type="transmembrane region" description="Helical" evidence="1">
    <location>
        <begin position="569"/>
        <end position="587"/>
    </location>
</feature>
<feature type="transmembrane region" description="Helical" evidence="1">
    <location>
        <begin position="20"/>
        <end position="38"/>
    </location>
</feature>
<organism evidence="3 4">
    <name type="scientific">Sistotremastrum niveocremeum HHB9708</name>
    <dbReference type="NCBI Taxonomy" id="1314777"/>
    <lineage>
        <taxon>Eukaryota</taxon>
        <taxon>Fungi</taxon>
        <taxon>Dikarya</taxon>
        <taxon>Basidiomycota</taxon>
        <taxon>Agaricomycotina</taxon>
        <taxon>Agaricomycetes</taxon>
        <taxon>Sistotremastrales</taxon>
        <taxon>Sistotremastraceae</taxon>
        <taxon>Sertulicium</taxon>
        <taxon>Sertulicium niveocremeum</taxon>
    </lineage>
</organism>
<accession>A0A164N7L8</accession>
<feature type="transmembrane region" description="Helical" evidence="1">
    <location>
        <begin position="95"/>
        <end position="118"/>
    </location>
</feature>
<sequence length="628" mass="71768">MDSISTQPQFSKSDLLDLHFHATIGCVSAISWLVWDMFISFDDEVRYIWRSPNSICKYLYFYSRYIGLAILFAMGPEYNGWRQHPNSLTDCRIPFIYNSIIINASGIASTAMLMIRAVCLNFTVSAQIGAWIPCVVTQVVLFVLIFMKRLSSGLSMKHRSRYMSLIVRDGFWTFVLFAISAILCNVWYATEHPQMFAFTLPWFSAIISYPVGLQTESEHSQSTRQANERHWAKKTKKEKISGYPKVNLNSQSEYDLRWTWYTLGLIIITFTTRDTVLFAQALWLPYCSSKIKCSPDFLRRCRAVLGAVQGMDWNRAQELDRFNSDLLPTSGSFHQGFPPSANAERRTIKENGTRNLRGLESSAAFFAHMEPIQPLMQFSESDLLDLHFHATVGCVSAISWLIWDLFISFDDEVRAMGPEYNGWRGHPNSLTDCRIAFIYDAVALNAIGIASTAMLMLIVYALYGCRRPILYFLLALLASYLAVDVCLAALICIGNKPQLFKISPDFPGSVINQDPLRSYPNPTIRLNIREKDLSWNTSAISIAVPVTDRTRRLLDVRTLQYRGNTLQRLVFAFIVPWFSAIISYPGYRLNINLRKVHDKPMTIVGLSMLENVEYREEGENQRPDKNQP</sequence>
<proteinExistence type="predicted"/>
<evidence type="ECO:0000313" key="4">
    <source>
        <dbReference type="Proteomes" id="UP000076722"/>
    </source>
</evidence>
<feature type="transmembrane region" description="Helical" evidence="1">
    <location>
        <begin position="442"/>
        <end position="463"/>
    </location>
</feature>
<dbReference type="Proteomes" id="UP000076722">
    <property type="component" value="Unassembled WGS sequence"/>
</dbReference>
<dbReference type="EMBL" id="KV419450">
    <property type="protein sequence ID" value="KZS87430.1"/>
    <property type="molecule type" value="Genomic_DNA"/>
</dbReference>
<feature type="transmembrane region" description="Helical" evidence="1">
    <location>
        <begin position="58"/>
        <end position="75"/>
    </location>
</feature>
<gene>
    <name evidence="3" type="ORF">SISNIDRAFT_470997</name>
</gene>
<dbReference type="Pfam" id="PF20151">
    <property type="entry name" value="DUF6533"/>
    <property type="match status" value="1"/>
</dbReference>
<dbReference type="AlphaFoldDB" id="A0A164N7L8"/>
<feature type="transmembrane region" description="Helical" evidence="1">
    <location>
        <begin position="469"/>
        <end position="493"/>
    </location>
</feature>
<evidence type="ECO:0000313" key="3">
    <source>
        <dbReference type="EMBL" id="KZS87430.1"/>
    </source>
</evidence>
<name>A0A164N7L8_9AGAM</name>
<keyword evidence="1" id="KW-0472">Membrane</keyword>
<keyword evidence="1" id="KW-1133">Transmembrane helix</keyword>
<feature type="transmembrane region" description="Helical" evidence="1">
    <location>
        <begin position="170"/>
        <end position="188"/>
    </location>
</feature>
<evidence type="ECO:0000256" key="1">
    <source>
        <dbReference type="SAM" id="Phobius"/>
    </source>
</evidence>